<dbReference type="AlphaFoldDB" id="A0A5J4R4C7"/>
<dbReference type="InterPro" id="IPR025051">
    <property type="entry name" value="DUF3990"/>
</dbReference>
<dbReference type="EMBL" id="SNRY01001794">
    <property type="protein sequence ID" value="KAA6328592.1"/>
    <property type="molecule type" value="Genomic_DNA"/>
</dbReference>
<comment type="caution">
    <text evidence="1">The sequence shown here is derived from an EMBL/GenBank/DDBJ whole genome shotgun (WGS) entry which is preliminary data.</text>
</comment>
<gene>
    <name evidence="1" type="ORF">EZS27_022530</name>
</gene>
<name>A0A5J4R4C7_9ZZZZ</name>
<evidence type="ECO:0000313" key="1">
    <source>
        <dbReference type="EMBL" id="KAA6328592.1"/>
    </source>
</evidence>
<proteinExistence type="predicted"/>
<accession>A0A5J4R4C7</accession>
<organism evidence="1">
    <name type="scientific">termite gut metagenome</name>
    <dbReference type="NCBI Taxonomy" id="433724"/>
    <lineage>
        <taxon>unclassified sequences</taxon>
        <taxon>metagenomes</taxon>
        <taxon>organismal metagenomes</taxon>
    </lineage>
</organism>
<sequence>MNRNADKRKQPHDYDIVEGPVADDKITRNITKYLQGEISKEKFLEMLTHSNPNHQICFCTVNSLQMLEYVEKSAKKSKFQVENISEPLVEQLMLDLQIGEMKAADIFYSSATFTQLADTNTKLYEKEWQEIYKILKTELNFRHC</sequence>
<reference evidence="1" key="1">
    <citation type="submission" date="2019-03" db="EMBL/GenBank/DDBJ databases">
        <title>Single cell metagenomics reveals metabolic interactions within the superorganism composed of flagellate Streblomastix strix and complex community of Bacteroidetes bacteria on its surface.</title>
        <authorList>
            <person name="Treitli S.C."/>
            <person name="Kolisko M."/>
            <person name="Husnik F."/>
            <person name="Keeling P."/>
            <person name="Hampl V."/>
        </authorList>
    </citation>
    <scope>NUCLEOTIDE SEQUENCE</scope>
    <source>
        <strain evidence="1">STM</strain>
    </source>
</reference>
<protein>
    <submittedName>
        <fullName evidence="1">Uncharacterized protein</fullName>
    </submittedName>
</protein>
<dbReference type="Pfam" id="PF13151">
    <property type="entry name" value="DUF3990"/>
    <property type="match status" value="1"/>
</dbReference>